<reference evidence="3" key="1">
    <citation type="journal article" date="2014" name="Proc. Natl. Acad. Sci. U.S.A.">
        <title>Extensive sampling of basidiomycete genomes demonstrates inadequacy of the white-rot/brown-rot paradigm for wood decay fungi.</title>
        <authorList>
            <person name="Riley R."/>
            <person name="Salamov A.A."/>
            <person name="Brown D.W."/>
            <person name="Nagy L.G."/>
            <person name="Floudas D."/>
            <person name="Held B.W."/>
            <person name="Levasseur A."/>
            <person name="Lombard V."/>
            <person name="Morin E."/>
            <person name="Otillar R."/>
            <person name="Lindquist E.A."/>
            <person name="Sun H."/>
            <person name="LaButti K.M."/>
            <person name="Schmutz J."/>
            <person name="Jabbour D."/>
            <person name="Luo H."/>
            <person name="Baker S.E."/>
            <person name="Pisabarro A.G."/>
            <person name="Walton J.D."/>
            <person name="Blanchette R.A."/>
            <person name="Henrissat B."/>
            <person name="Martin F."/>
            <person name="Cullen D."/>
            <person name="Hibbett D.S."/>
            <person name="Grigoriev I.V."/>
        </authorList>
    </citation>
    <scope>NUCLEOTIDE SEQUENCE [LARGE SCALE GENOMIC DNA]</scope>
    <source>
        <strain evidence="3">CBS 339.88</strain>
    </source>
</reference>
<keyword evidence="3" id="KW-1185">Reference proteome</keyword>
<feature type="compositionally biased region" description="Pro residues" evidence="1">
    <location>
        <begin position="11"/>
        <end position="23"/>
    </location>
</feature>
<dbReference type="HOGENOM" id="CLU_2542744_0_0_1"/>
<accession>A0A067SIL0</accession>
<organism evidence="2 3">
    <name type="scientific">Galerina marginata (strain CBS 339.88)</name>
    <dbReference type="NCBI Taxonomy" id="685588"/>
    <lineage>
        <taxon>Eukaryota</taxon>
        <taxon>Fungi</taxon>
        <taxon>Dikarya</taxon>
        <taxon>Basidiomycota</taxon>
        <taxon>Agaricomycotina</taxon>
        <taxon>Agaricomycetes</taxon>
        <taxon>Agaricomycetidae</taxon>
        <taxon>Agaricales</taxon>
        <taxon>Agaricineae</taxon>
        <taxon>Strophariaceae</taxon>
        <taxon>Galerina</taxon>
    </lineage>
</organism>
<dbReference type="Proteomes" id="UP000027222">
    <property type="component" value="Unassembled WGS sequence"/>
</dbReference>
<protein>
    <submittedName>
        <fullName evidence="2">Uncharacterized protein</fullName>
    </submittedName>
</protein>
<sequence>MGATDVYRPPNIAPSPTSSPPSLLPHQDQNPNCAPPARSPCSPARAHTSKKSIFRYSVGLRAASRLRAFAGYWYSPPSVCSEL</sequence>
<dbReference type="EMBL" id="KL142422">
    <property type="protein sequence ID" value="KDR66598.1"/>
    <property type="molecule type" value="Genomic_DNA"/>
</dbReference>
<gene>
    <name evidence="2" type="ORF">GALMADRAFT_1147324</name>
</gene>
<evidence type="ECO:0000256" key="1">
    <source>
        <dbReference type="SAM" id="MobiDB-lite"/>
    </source>
</evidence>
<proteinExistence type="predicted"/>
<feature type="region of interest" description="Disordered" evidence="1">
    <location>
        <begin position="1"/>
        <end position="48"/>
    </location>
</feature>
<evidence type="ECO:0000313" key="3">
    <source>
        <dbReference type="Proteomes" id="UP000027222"/>
    </source>
</evidence>
<evidence type="ECO:0000313" key="2">
    <source>
        <dbReference type="EMBL" id="KDR66598.1"/>
    </source>
</evidence>
<name>A0A067SIL0_GALM3</name>
<dbReference type="AlphaFoldDB" id="A0A067SIL0"/>